<dbReference type="RefSeq" id="WP_169404499.1">
    <property type="nucleotide sequence ID" value="NZ_JAADJU010000010.1"/>
</dbReference>
<evidence type="ECO:0000313" key="2">
    <source>
        <dbReference type="EMBL" id="NMP28781.1"/>
    </source>
</evidence>
<reference evidence="2 3" key="1">
    <citation type="submission" date="2020-01" db="EMBL/GenBank/DDBJ databases">
        <authorList>
            <person name="Lee S.D."/>
        </authorList>
    </citation>
    <scope>NUCLEOTIDE SEQUENCE [LARGE SCALE GENOMIC DNA]</scope>
    <source>
        <strain evidence="2 3">SAP-1</strain>
    </source>
</reference>
<reference evidence="2 3" key="2">
    <citation type="submission" date="2020-06" db="EMBL/GenBank/DDBJ databases">
        <title>Polyphasic characterization of a Rahnella strain isolated from tree sap.</title>
        <authorList>
            <person name="Kim I.S."/>
        </authorList>
    </citation>
    <scope>NUCLEOTIDE SEQUENCE [LARGE SCALE GENOMIC DNA]</scope>
    <source>
        <strain evidence="2 3">SAP-1</strain>
    </source>
</reference>
<dbReference type="EMBL" id="JAADJU010000010">
    <property type="protein sequence ID" value="NMP28781.1"/>
    <property type="molecule type" value="Genomic_DNA"/>
</dbReference>
<feature type="region of interest" description="Disordered" evidence="1">
    <location>
        <begin position="106"/>
        <end position="139"/>
    </location>
</feature>
<accession>A0A848MP05</accession>
<protein>
    <submittedName>
        <fullName evidence="2">Uncharacterized protein</fullName>
    </submittedName>
</protein>
<evidence type="ECO:0000313" key="3">
    <source>
        <dbReference type="Proteomes" id="UP000585363"/>
    </source>
</evidence>
<keyword evidence="3" id="KW-1185">Reference proteome</keyword>
<sequence>MVKKNYPDTLKNRRVPTPFASTDVSLANNHMPETVAMKCSLSADILRPEYRKVLDFVNNNNILYGDDSSRPGAAIREFVETQMLKMAISSQARSLSPERLQKMLVESARPQRSYRNWQPDAELEQRSGMHAGSSRLTKT</sequence>
<proteinExistence type="predicted"/>
<name>A0A848MP05_9GAMM</name>
<comment type="caution">
    <text evidence="2">The sequence shown here is derived from an EMBL/GenBank/DDBJ whole genome shotgun (WGS) entry which is preliminary data.</text>
</comment>
<evidence type="ECO:0000256" key="1">
    <source>
        <dbReference type="SAM" id="MobiDB-lite"/>
    </source>
</evidence>
<dbReference type="AlphaFoldDB" id="A0A848MP05"/>
<gene>
    <name evidence="2" type="ORF">GW590_18130</name>
</gene>
<organism evidence="2 3">
    <name type="scientific">Rouxiella aceris</name>
    <dbReference type="NCBI Taxonomy" id="2703884"/>
    <lineage>
        <taxon>Bacteria</taxon>
        <taxon>Pseudomonadati</taxon>
        <taxon>Pseudomonadota</taxon>
        <taxon>Gammaproteobacteria</taxon>
        <taxon>Enterobacterales</taxon>
        <taxon>Yersiniaceae</taxon>
        <taxon>Rouxiella</taxon>
    </lineage>
</organism>
<dbReference type="Proteomes" id="UP000585363">
    <property type="component" value="Unassembled WGS sequence"/>
</dbReference>